<dbReference type="Proteomes" id="UP000215367">
    <property type="component" value="Unassembled WGS sequence"/>
</dbReference>
<name>A0A235H7A1_AZOBR</name>
<comment type="subcellular location">
    <subcellularLocation>
        <location evidence="1">Cell membrane</location>
        <topology evidence="1">Multi-pass membrane protein</topology>
    </subcellularLocation>
</comment>
<evidence type="ECO:0000313" key="7">
    <source>
        <dbReference type="EMBL" id="OYD81055.1"/>
    </source>
</evidence>
<feature type="transmembrane region" description="Helical" evidence="6">
    <location>
        <begin position="142"/>
        <end position="159"/>
    </location>
</feature>
<evidence type="ECO:0000256" key="6">
    <source>
        <dbReference type="SAM" id="Phobius"/>
    </source>
</evidence>
<evidence type="ECO:0000256" key="3">
    <source>
        <dbReference type="ARBA" id="ARBA00022692"/>
    </source>
</evidence>
<evidence type="ECO:0000256" key="1">
    <source>
        <dbReference type="ARBA" id="ARBA00004651"/>
    </source>
</evidence>
<keyword evidence="5 6" id="KW-0472">Membrane</keyword>
<feature type="transmembrane region" description="Helical" evidence="6">
    <location>
        <begin position="213"/>
        <end position="234"/>
    </location>
</feature>
<comment type="caution">
    <text evidence="7">The sequence shown here is derived from an EMBL/GenBank/DDBJ whole genome shotgun (WGS) entry which is preliminary data.</text>
</comment>
<gene>
    <name evidence="7" type="ORF">CHT98_27920</name>
</gene>
<dbReference type="GO" id="GO:0005886">
    <property type="term" value="C:plasma membrane"/>
    <property type="evidence" value="ECO:0007669"/>
    <property type="project" value="UniProtKB-SubCell"/>
</dbReference>
<dbReference type="PANTHER" id="PTHR40277:SF1">
    <property type="entry name" value="BLL5419 PROTEIN"/>
    <property type="match status" value="1"/>
</dbReference>
<feature type="transmembrane region" description="Helical" evidence="6">
    <location>
        <begin position="342"/>
        <end position="365"/>
    </location>
</feature>
<dbReference type="InterPro" id="IPR022791">
    <property type="entry name" value="L-PG_synthase/AglD"/>
</dbReference>
<feature type="transmembrane region" description="Helical" evidence="6">
    <location>
        <begin position="179"/>
        <end position="201"/>
    </location>
</feature>
<feature type="transmembrane region" description="Helical" evidence="6">
    <location>
        <begin position="301"/>
        <end position="322"/>
    </location>
</feature>
<dbReference type="PANTHER" id="PTHR40277">
    <property type="entry name" value="BLL5419 PROTEIN"/>
    <property type="match status" value="1"/>
</dbReference>
<accession>A0A235H7A1</accession>
<sequence>MDRAWSFTIGCPSPTWTWRVCWRRWTLFRRTGRVPAGFSPGVMKDLSSQDASAMPTETVTLPEGKPGGRLMLLAKLAVTLAVLGVLGVKADWPALLARVAGADPVWLGAGFLAKFLSVVCAAERWRDSLWAAGERVSHGLAMRLMFTGLFFGQVLPGALGGDVVRGWLTYRGGASSSAVVLALVLDRLLALVGCILLLFLGLPHLVATAPPSVAWAGPVAVVLLAVGLLAGLQVDRIPLPGILLRPPVRAAQAQVARLRGALFGRPALVGLLHSAAVHLCTIFAVIAYAHALGIPVRVLDALAVVPMTIFAAALPISLNGWGVREGAFVAGFALYGLGATDALALSLMIGLSVTLSSLPGGLLWLSLKGSKEVGRP</sequence>
<feature type="transmembrane region" description="Helical" evidence="6">
    <location>
        <begin position="267"/>
        <end position="289"/>
    </location>
</feature>
<dbReference type="Pfam" id="PF03706">
    <property type="entry name" value="LPG_synthase_TM"/>
    <property type="match status" value="1"/>
</dbReference>
<keyword evidence="4 6" id="KW-1133">Transmembrane helix</keyword>
<organism evidence="7 8">
    <name type="scientific">Azospirillum brasilense</name>
    <dbReference type="NCBI Taxonomy" id="192"/>
    <lineage>
        <taxon>Bacteria</taxon>
        <taxon>Pseudomonadati</taxon>
        <taxon>Pseudomonadota</taxon>
        <taxon>Alphaproteobacteria</taxon>
        <taxon>Rhodospirillales</taxon>
        <taxon>Azospirillaceae</taxon>
        <taxon>Azospirillum</taxon>
    </lineage>
</organism>
<dbReference type="AlphaFoldDB" id="A0A235H7A1"/>
<evidence type="ECO:0000256" key="4">
    <source>
        <dbReference type="ARBA" id="ARBA00022989"/>
    </source>
</evidence>
<keyword evidence="2" id="KW-1003">Cell membrane</keyword>
<dbReference type="EMBL" id="NOWT01000039">
    <property type="protein sequence ID" value="OYD81055.1"/>
    <property type="molecule type" value="Genomic_DNA"/>
</dbReference>
<reference evidence="7 8" key="1">
    <citation type="submission" date="2017-07" db="EMBL/GenBank/DDBJ databases">
        <title>Whole genome sequence of Azospirillum brasilense 2A1, a potential biofertilizer strain.</title>
        <authorList>
            <person name="Fontana C.A."/>
            <person name="Toffoli L.M."/>
            <person name="Salazar S.M."/>
            <person name="Puglisi E."/>
            <person name="Pedraza R."/>
            <person name="Bassi D."/>
            <person name="Cocconcelli P.S."/>
        </authorList>
    </citation>
    <scope>NUCLEOTIDE SEQUENCE [LARGE SCALE GENOMIC DNA]</scope>
    <source>
        <strain evidence="7 8">2A1</strain>
    </source>
</reference>
<proteinExistence type="predicted"/>
<evidence type="ECO:0000256" key="5">
    <source>
        <dbReference type="ARBA" id="ARBA00023136"/>
    </source>
</evidence>
<evidence type="ECO:0000256" key="2">
    <source>
        <dbReference type="ARBA" id="ARBA00022475"/>
    </source>
</evidence>
<protein>
    <submittedName>
        <fullName evidence="7">Uncharacterized protein</fullName>
    </submittedName>
</protein>
<keyword evidence="3 6" id="KW-0812">Transmembrane</keyword>
<evidence type="ECO:0000313" key="8">
    <source>
        <dbReference type="Proteomes" id="UP000215367"/>
    </source>
</evidence>